<keyword evidence="5 6" id="KW-0472">Membrane</keyword>
<feature type="transmembrane region" description="Helical" evidence="6">
    <location>
        <begin position="104"/>
        <end position="123"/>
    </location>
</feature>
<feature type="transmembrane region" description="Helical" evidence="6">
    <location>
        <begin position="281"/>
        <end position="301"/>
    </location>
</feature>
<dbReference type="GO" id="GO:0016020">
    <property type="term" value="C:membrane"/>
    <property type="evidence" value="ECO:0007669"/>
    <property type="project" value="UniProtKB-SubCell"/>
</dbReference>
<dbReference type="AlphaFoldDB" id="A0A6A6MQJ1"/>
<sequence>MAWSFLYEDFLPFVALGSVECANVGVNILFKAASSKRLSYHVFIVYSYATASLLLIPVPFFFRSIPVRSSLKLPLLFRIWILAFIGFLAQIVGNNAIKYSSPTFASAMSNLTPVFTFAFAVIFRREKLVIRCSSTQAKVIGTLTAIGGALVVDLYRGPKILSTLYPFPRQANSLDWPMGSPNSDWLIGGLLLATLYLLHAFWNILQTHIMKICSKELLVTFIYTLSVTIISAPVCFVAEKNLDALRLRPDIALVAIVSSGIFGTCYKTAVRSWGLRQKGPVYIAIFKPLSIAIAAFVRVIFLGDPLHLGIIIGALVISMGICAVLWGKANEGKLSERHGCANSGDSSTESVPFLQTSVEDV</sequence>
<dbReference type="SUPFAM" id="SSF103481">
    <property type="entry name" value="Multidrug resistance efflux transporter EmrE"/>
    <property type="match status" value="2"/>
</dbReference>
<gene>
    <name evidence="8" type="ORF">GH714_041490</name>
</gene>
<dbReference type="InterPro" id="IPR000620">
    <property type="entry name" value="EamA_dom"/>
</dbReference>
<evidence type="ECO:0000256" key="1">
    <source>
        <dbReference type="ARBA" id="ARBA00004141"/>
    </source>
</evidence>
<proteinExistence type="inferred from homology"/>
<feature type="transmembrane region" description="Helical" evidence="6">
    <location>
        <begin position="307"/>
        <end position="327"/>
    </location>
</feature>
<dbReference type="PANTHER" id="PTHR31218">
    <property type="entry name" value="WAT1-RELATED PROTEIN"/>
    <property type="match status" value="1"/>
</dbReference>
<comment type="subcellular location">
    <subcellularLocation>
        <location evidence="1 6">Membrane</location>
        <topology evidence="1 6">Multi-pass membrane protein</topology>
    </subcellularLocation>
</comment>
<comment type="similarity">
    <text evidence="2 6">Belongs to the drug/metabolite transporter (DMT) superfamily. Plant drug/metabolite exporter (P-DME) (TC 2.A.7.4) family.</text>
</comment>
<keyword evidence="9" id="KW-1185">Reference proteome</keyword>
<feature type="domain" description="EamA" evidence="7">
    <location>
        <begin position="28"/>
        <end position="151"/>
    </location>
</feature>
<evidence type="ECO:0000259" key="7">
    <source>
        <dbReference type="Pfam" id="PF00892"/>
    </source>
</evidence>
<keyword evidence="3 6" id="KW-0812">Transmembrane</keyword>
<dbReference type="EMBL" id="JAAGAX010000005">
    <property type="protein sequence ID" value="KAF2316152.1"/>
    <property type="molecule type" value="Genomic_DNA"/>
</dbReference>
<name>A0A6A6MQJ1_HEVBR</name>
<evidence type="ECO:0000256" key="3">
    <source>
        <dbReference type="ARBA" id="ARBA00022692"/>
    </source>
</evidence>
<feature type="transmembrane region" description="Helical" evidence="6">
    <location>
        <begin position="73"/>
        <end position="92"/>
    </location>
</feature>
<dbReference type="Pfam" id="PF00892">
    <property type="entry name" value="EamA"/>
    <property type="match status" value="1"/>
</dbReference>
<keyword evidence="4 6" id="KW-1133">Transmembrane helix</keyword>
<dbReference type="Proteomes" id="UP000467840">
    <property type="component" value="Chromosome 15"/>
</dbReference>
<comment type="caution">
    <text evidence="8">The sequence shown here is derived from an EMBL/GenBank/DDBJ whole genome shotgun (WGS) entry which is preliminary data.</text>
</comment>
<feature type="transmembrane region" description="Helical" evidence="6">
    <location>
        <begin position="251"/>
        <end position="269"/>
    </location>
</feature>
<evidence type="ECO:0000313" key="9">
    <source>
        <dbReference type="Proteomes" id="UP000467840"/>
    </source>
</evidence>
<reference evidence="8 9" key="1">
    <citation type="journal article" date="2020" name="Mol. Plant">
        <title>The Chromosome-Based Rubber Tree Genome Provides New Insights into Spurge Genome Evolution and Rubber Biosynthesis.</title>
        <authorList>
            <person name="Liu J."/>
            <person name="Shi C."/>
            <person name="Shi C.C."/>
            <person name="Li W."/>
            <person name="Zhang Q.J."/>
            <person name="Zhang Y."/>
            <person name="Li K."/>
            <person name="Lu H.F."/>
            <person name="Shi C."/>
            <person name="Zhu S.T."/>
            <person name="Xiao Z.Y."/>
            <person name="Nan H."/>
            <person name="Yue Y."/>
            <person name="Zhu X.G."/>
            <person name="Wu Y."/>
            <person name="Hong X.N."/>
            <person name="Fan G.Y."/>
            <person name="Tong Y."/>
            <person name="Zhang D."/>
            <person name="Mao C.L."/>
            <person name="Liu Y.L."/>
            <person name="Hao S.J."/>
            <person name="Liu W.Q."/>
            <person name="Lv M.Q."/>
            <person name="Zhang H.B."/>
            <person name="Liu Y."/>
            <person name="Hu-Tang G.R."/>
            <person name="Wang J.P."/>
            <person name="Wang J.H."/>
            <person name="Sun Y.H."/>
            <person name="Ni S.B."/>
            <person name="Chen W.B."/>
            <person name="Zhang X.C."/>
            <person name="Jiao Y.N."/>
            <person name="Eichler E.E."/>
            <person name="Li G.H."/>
            <person name="Liu X."/>
            <person name="Gao L.Z."/>
        </authorList>
    </citation>
    <scope>NUCLEOTIDE SEQUENCE [LARGE SCALE GENOMIC DNA]</scope>
    <source>
        <strain evidence="9">cv. GT1</strain>
        <tissue evidence="8">Leaf</tissue>
    </source>
</reference>
<accession>A0A6A6MQJ1</accession>
<evidence type="ECO:0000313" key="8">
    <source>
        <dbReference type="EMBL" id="KAF2316152.1"/>
    </source>
</evidence>
<feature type="transmembrane region" description="Helical" evidence="6">
    <location>
        <begin position="217"/>
        <end position="239"/>
    </location>
</feature>
<evidence type="ECO:0000256" key="6">
    <source>
        <dbReference type="RuleBase" id="RU363077"/>
    </source>
</evidence>
<feature type="transmembrane region" description="Helical" evidence="6">
    <location>
        <begin position="38"/>
        <end position="61"/>
    </location>
</feature>
<protein>
    <recommendedName>
        <fullName evidence="6">WAT1-related protein</fullName>
    </recommendedName>
</protein>
<dbReference type="GO" id="GO:0022857">
    <property type="term" value="F:transmembrane transporter activity"/>
    <property type="evidence" value="ECO:0007669"/>
    <property type="project" value="InterPro"/>
</dbReference>
<evidence type="ECO:0000256" key="4">
    <source>
        <dbReference type="ARBA" id="ARBA00022989"/>
    </source>
</evidence>
<dbReference type="InterPro" id="IPR037185">
    <property type="entry name" value="EmrE-like"/>
</dbReference>
<organism evidence="8 9">
    <name type="scientific">Hevea brasiliensis</name>
    <name type="common">Para rubber tree</name>
    <name type="synonym">Siphonia brasiliensis</name>
    <dbReference type="NCBI Taxonomy" id="3981"/>
    <lineage>
        <taxon>Eukaryota</taxon>
        <taxon>Viridiplantae</taxon>
        <taxon>Streptophyta</taxon>
        <taxon>Embryophyta</taxon>
        <taxon>Tracheophyta</taxon>
        <taxon>Spermatophyta</taxon>
        <taxon>Magnoliopsida</taxon>
        <taxon>eudicotyledons</taxon>
        <taxon>Gunneridae</taxon>
        <taxon>Pentapetalae</taxon>
        <taxon>rosids</taxon>
        <taxon>fabids</taxon>
        <taxon>Malpighiales</taxon>
        <taxon>Euphorbiaceae</taxon>
        <taxon>Crotonoideae</taxon>
        <taxon>Micrandreae</taxon>
        <taxon>Hevea</taxon>
    </lineage>
</organism>
<evidence type="ECO:0000256" key="2">
    <source>
        <dbReference type="ARBA" id="ARBA00007635"/>
    </source>
</evidence>
<dbReference type="InterPro" id="IPR030184">
    <property type="entry name" value="WAT1-related"/>
</dbReference>
<evidence type="ECO:0000256" key="5">
    <source>
        <dbReference type="ARBA" id="ARBA00023136"/>
    </source>
</evidence>
<feature type="transmembrane region" description="Helical" evidence="6">
    <location>
        <begin position="185"/>
        <end position="205"/>
    </location>
</feature>